<sequence>MIENAELNTDFSSNLPKNCIKKTLNELQDTLSHAIESYKKNGGKPATIKFYDESGRCRRVNTKKKIKTVKKRKFIPYGMEDPDAAKRRKRKRSQNEYTTQDDDGYDFDQLTQSSEKNLSEQLKVEEEEEEEYEENYYQKNSRPRTLREKMDDIALLLNKMQGDLNEVEDYDFSDGLN</sequence>
<name>A0ABR2IPP9_9EUKA</name>
<feature type="compositionally biased region" description="Acidic residues" evidence="1">
    <location>
        <begin position="125"/>
        <end position="134"/>
    </location>
</feature>
<gene>
    <name evidence="2" type="ORF">M9Y10_009869</name>
</gene>
<protein>
    <submittedName>
        <fullName evidence="2">Uncharacterized protein</fullName>
    </submittedName>
</protein>
<dbReference type="EMBL" id="JAPFFF010000015">
    <property type="protein sequence ID" value="KAK8866901.1"/>
    <property type="molecule type" value="Genomic_DNA"/>
</dbReference>
<evidence type="ECO:0000256" key="1">
    <source>
        <dbReference type="SAM" id="MobiDB-lite"/>
    </source>
</evidence>
<accession>A0ABR2IPP9</accession>
<evidence type="ECO:0000313" key="2">
    <source>
        <dbReference type="EMBL" id="KAK8866901.1"/>
    </source>
</evidence>
<comment type="caution">
    <text evidence="2">The sequence shown here is derived from an EMBL/GenBank/DDBJ whole genome shotgun (WGS) entry which is preliminary data.</text>
</comment>
<evidence type="ECO:0000313" key="3">
    <source>
        <dbReference type="Proteomes" id="UP001470230"/>
    </source>
</evidence>
<dbReference type="Proteomes" id="UP001470230">
    <property type="component" value="Unassembled WGS sequence"/>
</dbReference>
<proteinExistence type="predicted"/>
<feature type="region of interest" description="Disordered" evidence="1">
    <location>
        <begin position="77"/>
        <end position="147"/>
    </location>
</feature>
<organism evidence="2 3">
    <name type="scientific">Tritrichomonas musculus</name>
    <dbReference type="NCBI Taxonomy" id="1915356"/>
    <lineage>
        <taxon>Eukaryota</taxon>
        <taxon>Metamonada</taxon>
        <taxon>Parabasalia</taxon>
        <taxon>Tritrichomonadida</taxon>
        <taxon>Tritrichomonadidae</taxon>
        <taxon>Tritrichomonas</taxon>
    </lineage>
</organism>
<keyword evidence="3" id="KW-1185">Reference proteome</keyword>
<reference evidence="2 3" key="1">
    <citation type="submission" date="2024-04" db="EMBL/GenBank/DDBJ databases">
        <title>Tritrichomonas musculus Genome.</title>
        <authorList>
            <person name="Alves-Ferreira E."/>
            <person name="Grigg M."/>
            <person name="Lorenzi H."/>
            <person name="Galac M."/>
        </authorList>
    </citation>
    <scope>NUCLEOTIDE SEQUENCE [LARGE SCALE GENOMIC DNA]</scope>
    <source>
        <strain evidence="2 3">EAF2021</strain>
    </source>
</reference>
<feature type="compositionally biased region" description="Polar residues" evidence="1">
    <location>
        <begin position="109"/>
        <end position="120"/>
    </location>
</feature>